<dbReference type="Proteomes" id="UP001152622">
    <property type="component" value="Chromosome 4"/>
</dbReference>
<gene>
    <name evidence="1" type="ORF">SKAU_G00116930</name>
</gene>
<evidence type="ECO:0000313" key="1">
    <source>
        <dbReference type="EMBL" id="KAJ8362862.1"/>
    </source>
</evidence>
<reference evidence="1" key="1">
    <citation type="journal article" date="2023" name="Science">
        <title>Genome structures resolve the early diversification of teleost fishes.</title>
        <authorList>
            <person name="Parey E."/>
            <person name="Louis A."/>
            <person name="Montfort J."/>
            <person name="Bouchez O."/>
            <person name="Roques C."/>
            <person name="Iampietro C."/>
            <person name="Lluch J."/>
            <person name="Castinel A."/>
            <person name="Donnadieu C."/>
            <person name="Desvignes T."/>
            <person name="Floi Bucao C."/>
            <person name="Jouanno E."/>
            <person name="Wen M."/>
            <person name="Mejri S."/>
            <person name="Dirks R."/>
            <person name="Jansen H."/>
            <person name="Henkel C."/>
            <person name="Chen W.J."/>
            <person name="Zahm M."/>
            <person name="Cabau C."/>
            <person name="Klopp C."/>
            <person name="Thompson A.W."/>
            <person name="Robinson-Rechavi M."/>
            <person name="Braasch I."/>
            <person name="Lecointre G."/>
            <person name="Bobe J."/>
            <person name="Postlethwait J.H."/>
            <person name="Berthelot C."/>
            <person name="Roest Crollius H."/>
            <person name="Guiguen Y."/>
        </authorList>
    </citation>
    <scope>NUCLEOTIDE SEQUENCE</scope>
    <source>
        <strain evidence="1">WJC10195</strain>
    </source>
</reference>
<feature type="non-terminal residue" evidence="1">
    <location>
        <position position="1"/>
    </location>
</feature>
<evidence type="ECO:0000313" key="2">
    <source>
        <dbReference type="Proteomes" id="UP001152622"/>
    </source>
</evidence>
<dbReference type="EMBL" id="JAINUF010000004">
    <property type="protein sequence ID" value="KAJ8362862.1"/>
    <property type="molecule type" value="Genomic_DNA"/>
</dbReference>
<dbReference type="AlphaFoldDB" id="A0A9Q1FNL6"/>
<sequence length="139" mass="15898">EDTAENSCVCPKCHRAPYVGALLSQDTVFPKMRRGASSGWQQLTTRYICQKRITTKFVFVRNTSSQRTSSATIVANYWELNQRICLSSLRYLRSSHGRAAGSDHHDLVNPKAFHRNECMRRMMCVLLVPLVQDQTLVYS</sequence>
<organism evidence="1 2">
    <name type="scientific">Synaphobranchus kaupii</name>
    <name type="common">Kaup's arrowtooth eel</name>
    <dbReference type="NCBI Taxonomy" id="118154"/>
    <lineage>
        <taxon>Eukaryota</taxon>
        <taxon>Metazoa</taxon>
        <taxon>Chordata</taxon>
        <taxon>Craniata</taxon>
        <taxon>Vertebrata</taxon>
        <taxon>Euteleostomi</taxon>
        <taxon>Actinopterygii</taxon>
        <taxon>Neopterygii</taxon>
        <taxon>Teleostei</taxon>
        <taxon>Anguilliformes</taxon>
        <taxon>Synaphobranchidae</taxon>
        <taxon>Synaphobranchus</taxon>
    </lineage>
</organism>
<comment type="caution">
    <text evidence="1">The sequence shown here is derived from an EMBL/GenBank/DDBJ whole genome shotgun (WGS) entry which is preliminary data.</text>
</comment>
<protein>
    <submittedName>
        <fullName evidence="1">Uncharacterized protein</fullName>
    </submittedName>
</protein>
<name>A0A9Q1FNL6_SYNKA</name>
<proteinExistence type="predicted"/>
<keyword evidence="2" id="KW-1185">Reference proteome</keyword>
<accession>A0A9Q1FNL6</accession>